<dbReference type="InterPro" id="IPR036465">
    <property type="entry name" value="vWFA_dom_sf"/>
</dbReference>
<dbReference type="AlphaFoldDB" id="A0A8J1UA93"/>
<sequence length="502" mass="57076">AVYKMAPNTITADLTDDSTGSMITHTPGGPMEIIFSFDTTGSMSSCLAEVRKQVNHIIQRLFMDIPSLKVGVIAHGDYCDATTYYVTKQIDFTNDITALCDFVENTGGSGGGDYAECYELVLQKVRTSFDWTPGSQKSLVMIGDAIPHEPNYPANKGNINWRTETKKLYEELGVKIYGVQCQDNVDSSKFFKQISSQTGGKHLKLAEFQTIIDMMMAICYREHGVEYFEAYEKEVREREGKGMRGELTKMFDALRDPDSHDATDEAMTPIIKRKKKSTPKKAPRKFQMSPKVTPKVTVKTATTTPKLKVVKMTPKTLRVVKRSPMKLYPSSTKIAKIPRHNRENVAEIHFSSATLAWSPWKPVSNILEFRSIYSMKQNQSRSKSFLYELAVQTKPYTRRFPVYIKLATRCLHSTNGALRMYINNDEIREQLENVEKQGCKLFARCLEIKRPVTCYGRKFTNGQDLKKFLVKSYDYAWNLKSMKRSEARNVVQCGVVISRGSE</sequence>
<evidence type="ECO:0000313" key="2">
    <source>
        <dbReference type="EMBL" id="CAH1795314.1"/>
    </source>
</evidence>
<feature type="region of interest" description="Disordered" evidence="1">
    <location>
        <begin position="274"/>
        <end position="295"/>
    </location>
</feature>
<dbReference type="InterPro" id="IPR002035">
    <property type="entry name" value="VWF_A"/>
</dbReference>
<gene>
    <name evidence="2" type="ORF">OFUS_LOCUS19874</name>
</gene>
<dbReference type="CDD" id="cd00198">
    <property type="entry name" value="vWFA"/>
    <property type="match status" value="1"/>
</dbReference>
<dbReference type="OrthoDB" id="20889at2759"/>
<evidence type="ECO:0000256" key="1">
    <source>
        <dbReference type="SAM" id="MobiDB-lite"/>
    </source>
</evidence>
<dbReference type="Pfam" id="PF00092">
    <property type="entry name" value="VWA"/>
    <property type="match status" value="1"/>
</dbReference>
<dbReference type="EMBL" id="CAIIXF020000009">
    <property type="protein sequence ID" value="CAH1795314.1"/>
    <property type="molecule type" value="Genomic_DNA"/>
</dbReference>
<keyword evidence="3" id="KW-1185">Reference proteome</keyword>
<name>A0A8J1UA93_OWEFU</name>
<dbReference type="PROSITE" id="PS50234">
    <property type="entry name" value="VWFA"/>
    <property type="match status" value="1"/>
</dbReference>
<proteinExistence type="predicted"/>
<reference evidence="2" key="1">
    <citation type="submission" date="2022-03" db="EMBL/GenBank/DDBJ databases">
        <authorList>
            <person name="Martin C."/>
        </authorList>
    </citation>
    <scope>NUCLEOTIDE SEQUENCE</scope>
</reference>
<feature type="non-terminal residue" evidence="2">
    <location>
        <position position="502"/>
    </location>
</feature>
<evidence type="ECO:0000313" key="3">
    <source>
        <dbReference type="Proteomes" id="UP000749559"/>
    </source>
</evidence>
<protein>
    <submittedName>
        <fullName evidence="2">Uncharacterized protein</fullName>
    </submittedName>
</protein>
<dbReference type="Gene3D" id="3.40.50.410">
    <property type="entry name" value="von Willebrand factor, type A domain"/>
    <property type="match status" value="1"/>
</dbReference>
<organism evidence="2 3">
    <name type="scientific">Owenia fusiformis</name>
    <name type="common">Polychaete worm</name>
    <dbReference type="NCBI Taxonomy" id="6347"/>
    <lineage>
        <taxon>Eukaryota</taxon>
        <taxon>Metazoa</taxon>
        <taxon>Spiralia</taxon>
        <taxon>Lophotrochozoa</taxon>
        <taxon>Annelida</taxon>
        <taxon>Polychaeta</taxon>
        <taxon>Sedentaria</taxon>
        <taxon>Canalipalpata</taxon>
        <taxon>Sabellida</taxon>
        <taxon>Oweniida</taxon>
        <taxon>Oweniidae</taxon>
        <taxon>Owenia</taxon>
    </lineage>
</organism>
<dbReference type="PANTHER" id="PTHR47824:SF3">
    <property type="entry name" value="UBIQUITIN-LIKE DOMAIN-CONTAINING PROTEIN"/>
    <property type="match status" value="1"/>
</dbReference>
<dbReference type="SUPFAM" id="SSF53300">
    <property type="entry name" value="vWA-like"/>
    <property type="match status" value="1"/>
</dbReference>
<dbReference type="Proteomes" id="UP000749559">
    <property type="component" value="Unassembled WGS sequence"/>
</dbReference>
<comment type="caution">
    <text evidence="2">The sequence shown here is derived from an EMBL/GenBank/DDBJ whole genome shotgun (WGS) entry which is preliminary data.</text>
</comment>
<feature type="compositionally biased region" description="Basic residues" evidence="1">
    <location>
        <begin position="274"/>
        <end position="284"/>
    </location>
</feature>
<dbReference type="PANTHER" id="PTHR47824">
    <property type="entry name" value="UBIQUITIN-LIKE DOMAIN-CONTAINING PROTEIN"/>
    <property type="match status" value="1"/>
</dbReference>
<accession>A0A8J1UA93</accession>